<keyword evidence="8" id="KW-0653">Protein transport</keyword>
<feature type="coiled-coil region" evidence="12">
    <location>
        <begin position="30"/>
        <end position="57"/>
    </location>
</feature>
<dbReference type="Proteomes" id="UP000823631">
    <property type="component" value="Unassembled WGS sequence"/>
</dbReference>
<keyword evidence="9" id="KW-1006">Bacterial flagellum protein export</keyword>
<evidence type="ECO:0000256" key="6">
    <source>
        <dbReference type="ARBA" id="ARBA00022490"/>
    </source>
</evidence>
<evidence type="ECO:0000256" key="10">
    <source>
        <dbReference type="ARBA" id="ARBA00024335"/>
    </source>
</evidence>
<keyword evidence="7" id="KW-1005">Bacterial flagellum biogenesis</keyword>
<evidence type="ECO:0000259" key="13">
    <source>
        <dbReference type="Pfam" id="PF02108"/>
    </source>
</evidence>
<dbReference type="NCBIfam" id="NF005392">
    <property type="entry name" value="PRK06937.1"/>
    <property type="match status" value="1"/>
</dbReference>
<keyword evidence="12" id="KW-0175">Coiled coil</keyword>
<name>A0A9D9GU27_9GAMM</name>
<comment type="similarity">
    <text evidence="10">Belongs to the SctL stator family.</text>
</comment>
<gene>
    <name evidence="14" type="ORF">IAB19_09415</name>
</gene>
<evidence type="ECO:0000256" key="7">
    <source>
        <dbReference type="ARBA" id="ARBA00022795"/>
    </source>
</evidence>
<dbReference type="InterPro" id="IPR012842">
    <property type="entry name" value="T3SS_SctL/SctL2"/>
</dbReference>
<evidence type="ECO:0000256" key="2">
    <source>
        <dbReference type="ARBA" id="ARBA00004496"/>
    </source>
</evidence>
<dbReference type="AlphaFoldDB" id="A0A9D9GU27"/>
<evidence type="ECO:0000256" key="1">
    <source>
        <dbReference type="ARBA" id="ARBA00003041"/>
    </source>
</evidence>
<dbReference type="PANTHER" id="PTHR34982">
    <property type="entry name" value="YOP PROTEINS TRANSLOCATION PROTEIN L"/>
    <property type="match status" value="1"/>
</dbReference>
<dbReference type="GO" id="GO:0005829">
    <property type="term" value="C:cytosol"/>
    <property type="evidence" value="ECO:0007669"/>
    <property type="project" value="TreeGrafter"/>
</dbReference>
<evidence type="ECO:0000256" key="12">
    <source>
        <dbReference type="SAM" id="Coils"/>
    </source>
</evidence>
<comment type="caution">
    <text evidence="14">The sequence shown here is derived from an EMBL/GenBank/DDBJ whole genome shotgun (WGS) entry which is preliminary data.</text>
</comment>
<dbReference type="InterPro" id="IPR018035">
    <property type="entry name" value="Flagellar_FliH/T3SS_HrpE"/>
</dbReference>
<evidence type="ECO:0000313" key="15">
    <source>
        <dbReference type="Proteomes" id="UP000823631"/>
    </source>
</evidence>
<evidence type="ECO:0000256" key="4">
    <source>
        <dbReference type="ARBA" id="ARBA00016507"/>
    </source>
</evidence>
<accession>A0A9D9GU27</accession>
<dbReference type="PANTHER" id="PTHR34982:SF1">
    <property type="entry name" value="FLAGELLAR ASSEMBLY PROTEIN FLIH"/>
    <property type="match status" value="1"/>
</dbReference>
<evidence type="ECO:0000256" key="5">
    <source>
        <dbReference type="ARBA" id="ARBA00022448"/>
    </source>
</evidence>
<comment type="subcellular location">
    <subcellularLocation>
        <location evidence="2">Cytoplasm</location>
    </subcellularLocation>
</comment>
<organism evidence="14 15">
    <name type="scientific">Candidatus Avisuccinivibrio stercorigallinarum</name>
    <dbReference type="NCBI Taxonomy" id="2840704"/>
    <lineage>
        <taxon>Bacteria</taxon>
        <taxon>Pseudomonadati</taxon>
        <taxon>Pseudomonadota</taxon>
        <taxon>Gammaproteobacteria</taxon>
        <taxon>Aeromonadales</taxon>
        <taxon>Succinivibrionaceae</taxon>
        <taxon>Succinivibrionaceae incertae sedis</taxon>
        <taxon>Candidatus Avisuccinivibrio</taxon>
    </lineage>
</organism>
<reference evidence="14" key="2">
    <citation type="journal article" date="2021" name="PeerJ">
        <title>Extensive microbial diversity within the chicken gut microbiome revealed by metagenomics and culture.</title>
        <authorList>
            <person name="Gilroy R."/>
            <person name="Ravi A."/>
            <person name="Getino M."/>
            <person name="Pursley I."/>
            <person name="Horton D.L."/>
            <person name="Alikhan N.F."/>
            <person name="Baker D."/>
            <person name="Gharbi K."/>
            <person name="Hall N."/>
            <person name="Watson M."/>
            <person name="Adriaenssens E.M."/>
            <person name="Foster-Nyarko E."/>
            <person name="Jarju S."/>
            <person name="Secka A."/>
            <person name="Antonio M."/>
            <person name="Oren A."/>
            <person name="Chaudhuri R.R."/>
            <person name="La Ragione R."/>
            <person name="Hildebrand F."/>
            <person name="Pallen M.J."/>
        </authorList>
    </citation>
    <scope>NUCLEOTIDE SEQUENCE</scope>
    <source>
        <strain evidence="14">17213</strain>
    </source>
</reference>
<evidence type="ECO:0000256" key="3">
    <source>
        <dbReference type="ARBA" id="ARBA00006602"/>
    </source>
</evidence>
<reference evidence="14" key="1">
    <citation type="submission" date="2020-10" db="EMBL/GenBank/DDBJ databases">
        <authorList>
            <person name="Gilroy R."/>
        </authorList>
    </citation>
    <scope>NUCLEOTIDE SEQUENCE</scope>
    <source>
        <strain evidence="14">17213</strain>
    </source>
</reference>
<dbReference type="EMBL" id="JADINH010000186">
    <property type="protein sequence ID" value="MBO8416586.1"/>
    <property type="molecule type" value="Genomic_DNA"/>
</dbReference>
<evidence type="ECO:0000313" key="14">
    <source>
        <dbReference type="EMBL" id="MBO8416586.1"/>
    </source>
</evidence>
<dbReference type="GO" id="GO:0030254">
    <property type="term" value="P:protein secretion by the type III secretion system"/>
    <property type="evidence" value="ECO:0007669"/>
    <property type="project" value="InterPro"/>
</dbReference>
<keyword evidence="6" id="KW-0963">Cytoplasm</keyword>
<dbReference type="GO" id="GO:0044781">
    <property type="term" value="P:bacterial-type flagellum organization"/>
    <property type="evidence" value="ECO:0007669"/>
    <property type="project" value="UniProtKB-KW"/>
</dbReference>
<comment type="function">
    <text evidence="1">Needed for flagellar regrowth and assembly.</text>
</comment>
<dbReference type="Pfam" id="PF02108">
    <property type="entry name" value="FliH"/>
    <property type="match status" value="1"/>
</dbReference>
<protein>
    <recommendedName>
        <fullName evidence="4">Flagellar assembly protein FliH</fullName>
    </recommendedName>
    <alternativeName>
        <fullName evidence="11">Type 3 secretion system stator protein</fullName>
    </alternativeName>
</protein>
<proteinExistence type="inferred from homology"/>
<dbReference type="InterPro" id="IPR051472">
    <property type="entry name" value="T3SS_Stator/FliH"/>
</dbReference>
<feature type="domain" description="Flagellar assembly protein FliH/Type III secretion system HrpE" evidence="13">
    <location>
        <begin position="84"/>
        <end position="195"/>
    </location>
</feature>
<evidence type="ECO:0000256" key="11">
    <source>
        <dbReference type="ARBA" id="ARBA00040494"/>
    </source>
</evidence>
<sequence length="209" mass="23168">MSDAMFVKSGGTFSIKPGTAIVRLEELQELYAANELLQKAQAEIEALKRKTEEDYKKRYDEGYAQGQEEGRSEYTLKIMEMVMTQVDSLEGLEQQLTDVVIKSIEKMLGAFEPGDLAVRVVRQALAAVRGEKRILVRVSLTDEPYVRQDLQPYLISADGRTGYLELLGDPNLHHGDCILETPLGVVDGSLSSQLKILSRALHERVGAAG</sequence>
<dbReference type="NCBIfam" id="TIGR02499">
    <property type="entry name" value="HrpE_YscL_not"/>
    <property type="match status" value="1"/>
</dbReference>
<evidence type="ECO:0000256" key="8">
    <source>
        <dbReference type="ARBA" id="ARBA00022927"/>
    </source>
</evidence>
<keyword evidence="5" id="KW-0813">Transport</keyword>
<evidence type="ECO:0000256" key="9">
    <source>
        <dbReference type="ARBA" id="ARBA00023225"/>
    </source>
</evidence>
<comment type="similarity">
    <text evidence="3">Belongs to the FliH family.</text>
</comment>